<dbReference type="PANTHER" id="PTHR23137">
    <property type="entry name" value="VESICLE TRANSPORT PROTEIN-RELATED"/>
    <property type="match status" value="1"/>
</dbReference>
<evidence type="ECO:0000256" key="6">
    <source>
        <dbReference type="ARBA" id="ARBA00022989"/>
    </source>
</evidence>
<evidence type="ECO:0000313" key="12">
    <source>
        <dbReference type="Proteomes" id="UP001286313"/>
    </source>
</evidence>
<comment type="caution">
    <text evidence="11">The sequence shown here is derived from an EMBL/GenBank/DDBJ whole genome shotgun (WGS) entry which is preliminary data.</text>
</comment>
<dbReference type="Proteomes" id="UP001286313">
    <property type="component" value="Unassembled WGS sequence"/>
</dbReference>
<dbReference type="Pfam" id="PF04178">
    <property type="entry name" value="Got1"/>
    <property type="match status" value="1"/>
</dbReference>
<dbReference type="GO" id="GO:0015031">
    <property type="term" value="P:protein transport"/>
    <property type="evidence" value="ECO:0007669"/>
    <property type="project" value="UniProtKB-KW"/>
</dbReference>
<dbReference type="GO" id="GO:0005737">
    <property type="term" value="C:cytoplasm"/>
    <property type="evidence" value="ECO:0007669"/>
    <property type="project" value="UniProtKB-ARBA"/>
</dbReference>
<dbReference type="AlphaFoldDB" id="A0AAE1EUN8"/>
<evidence type="ECO:0000256" key="10">
    <source>
        <dbReference type="SAM" id="MobiDB-lite"/>
    </source>
</evidence>
<keyword evidence="3 9" id="KW-0813">Transport</keyword>
<dbReference type="GO" id="GO:0012505">
    <property type="term" value="C:endomembrane system"/>
    <property type="evidence" value="ECO:0007669"/>
    <property type="project" value="UniProtKB-ARBA"/>
</dbReference>
<keyword evidence="7 9" id="KW-0472">Membrane</keyword>
<evidence type="ECO:0000256" key="7">
    <source>
        <dbReference type="ARBA" id="ARBA00023136"/>
    </source>
</evidence>
<evidence type="ECO:0000256" key="8">
    <source>
        <dbReference type="ARBA" id="ARBA00025800"/>
    </source>
</evidence>
<accession>A0AAE1EUN8</accession>
<name>A0AAE1EUN8_PETCI</name>
<feature type="compositionally biased region" description="Low complexity" evidence="10">
    <location>
        <begin position="65"/>
        <end position="74"/>
    </location>
</feature>
<dbReference type="InterPro" id="IPR011691">
    <property type="entry name" value="Vesicle_transpt_SFT2"/>
</dbReference>
<dbReference type="EMBL" id="JAWQEG010004406">
    <property type="protein sequence ID" value="KAK3861766.1"/>
    <property type="molecule type" value="Genomic_DNA"/>
</dbReference>
<dbReference type="InterPro" id="IPR007305">
    <property type="entry name" value="Vesicle_transpt_Got1/SFT2"/>
</dbReference>
<proteinExistence type="inferred from homology"/>
<evidence type="ECO:0000256" key="4">
    <source>
        <dbReference type="ARBA" id="ARBA00022692"/>
    </source>
</evidence>
<reference evidence="11" key="1">
    <citation type="submission" date="2023-10" db="EMBL/GenBank/DDBJ databases">
        <title>Genome assemblies of two species of porcelain crab, Petrolisthes cinctipes and Petrolisthes manimaculis (Anomura: Porcellanidae).</title>
        <authorList>
            <person name="Angst P."/>
        </authorList>
    </citation>
    <scope>NUCLEOTIDE SEQUENCE</scope>
    <source>
        <strain evidence="11">PB745_01</strain>
        <tissue evidence="11">Gill</tissue>
    </source>
</reference>
<comment type="function">
    <text evidence="1 9">May be involved in fusion of retrograde transport vesicles derived from an endocytic compartment with the Golgi complex.</text>
</comment>
<keyword evidence="4 9" id="KW-0812">Transmembrane</keyword>
<dbReference type="PANTHER" id="PTHR23137:SF36">
    <property type="entry name" value="VESICLE TRANSPORT PROTEIN SFT2C"/>
    <property type="match status" value="1"/>
</dbReference>
<feature type="transmembrane region" description="Helical" evidence="9">
    <location>
        <begin position="125"/>
        <end position="147"/>
    </location>
</feature>
<comment type="similarity">
    <text evidence="8 9">Belongs to the SFT2 family.</text>
</comment>
<feature type="region of interest" description="Disordered" evidence="10">
    <location>
        <begin position="44"/>
        <end position="74"/>
    </location>
</feature>
<dbReference type="GO" id="GO:0016020">
    <property type="term" value="C:membrane"/>
    <property type="evidence" value="ECO:0007669"/>
    <property type="project" value="UniProtKB-SubCell"/>
</dbReference>
<sequence length="232" mass="25315">MTQLNRELQEYLSRGDGKGESNEPLLPTTITDLKLPKINKWFTRNGGNNNNNNNGSNGGGDDDGSSSSTTSSSSWFSSAQSDPCFPSLGRKQRILGFLACVVMGLICFSLAAMYFPLLVFKARKFALLFTLGSLFSVMSFSFLWGPVNHLKHLFTGERIMFTSIYFISLFATLYFALSLQSTILTSISAVVQVVSLLCFVLSNIPGGQTGLRFFSGICSSMVKTTMSKALPV</sequence>
<feature type="transmembrane region" description="Helical" evidence="9">
    <location>
        <begin position="95"/>
        <end position="119"/>
    </location>
</feature>
<keyword evidence="5 9" id="KW-0653">Protein transport</keyword>
<organism evidence="11 12">
    <name type="scientific">Petrolisthes cinctipes</name>
    <name type="common">Flat porcelain crab</name>
    <dbReference type="NCBI Taxonomy" id="88211"/>
    <lineage>
        <taxon>Eukaryota</taxon>
        <taxon>Metazoa</taxon>
        <taxon>Ecdysozoa</taxon>
        <taxon>Arthropoda</taxon>
        <taxon>Crustacea</taxon>
        <taxon>Multicrustacea</taxon>
        <taxon>Malacostraca</taxon>
        <taxon>Eumalacostraca</taxon>
        <taxon>Eucarida</taxon>
        <taxon>Decapoda</taxon>
        <taxon>Pleocyemata</taxon>
        <taxon>Anomura</taxon>
        <taxon>Galatheoidea</taxon>
        <taxon>Porcellanidae</taxon>
        <taxon>Petrolisthes</taxon>
    </lineage>
</organism>
<comment type="subcellular location">
    <subcellularLocation>
        <location evidence="2 9">Membrane</location>
        <topology evidence="2 9">Multi-pass membrane protein</topology>
    </subcellularLocation>
</comment>
<gene>
    <name evidence="11" type="ORF">Pcinc_032303</name>
</gene>
<evidence type="ECO:0000256" key="1">
    <source>
        <dbReference type="ARBA" id="ARBA00003566"/>
    </source>
</evidence>
<feature type="compositionally biased region" description="Low complexity" evidence="10">
    <location>
        <begin position="45"/>
        <end position="55"/>
    </location>
</feature>
<evidence type="ECO:0000256" key="2">
    <source>
        <dbReference type="ARBA" id="ARBA00004141"/>
    </source>
</evidence>
<evidence type="ECO:0000256" key="3">
    <source>
        <dbReference type="ARBA" id="ARBA00022448"/>
    </source>
</evidence>
<protein>
    <recommendedName>
        <fullName evidence="9">Vesicle transport protein</fullName>
    </recommendedName>
</protein>
<keyword evidence="6 9" id="KW-1133">Transmembrane helix</keyword>
<evidence type="ECO:0000256" key="5">
    <source>
        <dbReference type="ARBA" id="ARBA00022927"/>
    </source>
</evidence>
<evidence type="ECO:0000256" key="9">
    <source>
        <dbReference type="RuleBase" id="RU363111"/>
    </source>
</evidence>
<keyword evidence="12" id="KW-1185">Reference proteome</keyword>
<dbReference type="GO" id="GO:0016192">
    <property type="term" value="P:vesicle-mediated transport"/>
    <property type="evidence" value="ECO:0007669"/>
    <property type="project" value="InterPro"/>
</dbReference>
<feature type="transmembrane region" description="Helical" evidence="9">
    <location>
        <begin position="159"/>
        <end position="177"/>
    </location>
</feature>
<feature type="transmembrane region" description="Helical" evidence="9">
    <location>
        <begin position="183"/>
        <end position="204"/>
    </location>
</feature>
<evidence type="ECO:0000313" key="11">
    <source>
        <dbReference type="EMBL" id="KAK3861766.1"/>
    </source>
</evidence>